<dbReference type="Pfam" id="PF05225">
    <property type="entry name" value="HTH_psq"/>
    <property type="match status" value="1"/>
</dbReference>
<dbReference type="GO" id="GO:0003677">
    <property type="term" value="F:DNA binding"/>
    <property type="evidence" value="ECO:0007669"/>
    <property type="project" value="UniProtKB-UniRule"/>
</dbReference>
<keyword evidence="2 3" id="KW-0539">Nucleus</keyword>
<evidence type="ECO:0000313" key="6">
    <source>
        <dbReference type="EMBL" id="KAL3283824.1"/>
    </source>
</evidence>
<feature type="domain" description="HTH psq-type" evidence="5">
    <location>
        <begin position="261"/>
        <end position="313"/>
    </location>
</feature>
<dbReference type="InterPro" id="IPR051095">
    <property type="entry name" value="Dros_DevTransReg"/>
</dbReference>
<dbReference type="InterPro" id="IPR007889">
    <property type="entry name" value="HTH_Psq"/>
</dbReference>
<dbReference type="PANTHER" id="PTHR23110">
    <property type="entry name" value="BTB DOMAIN TRANSCRIPTION FACTOR"/>
    <property type="match status" value="1"/>
</dbReference>
<evidence type="ECO:0000256" key="2">
    <source>
        <dbReference type="ARBA" id="ARBA00023242"/>
    </source>
</evidence>
<reference evidence="6 7" key="1">
    <citation type="journal article" date="2021" name="BMC Biol.">
        <title>Horizontally acquired antibacterial genes associated with adaptive radiation of ladybird beetles.</title>
        <authorList>
            <person name="Li H.S."/>
            <person name="Tang X.F."/>
            <person name="Huang Y.H."/>
            <person name="Xu Z.Y."/>
            <person name="Chen M.L."/>
            <person name="Du X.Y."/>
            <person name="Qiu B.Y."/>
            <person name="Chen P.T."/>
            <person name="Zhang W."/>
            <person name="Slipinski A."/>
            <person name="Escalona H.E."/>
            <person name="Waterhouse R.M."/>
            <person name="Zwick A."/>
            <person name="Pang H."/>
        </authorList>
    </citation>
    <scope>NUCLEOTIDE SEQUENCE [LARGE SCALE GENOMIC DNA]</scope>
    <source>
        <strain evidence="6">SYSU2018</strain>
    </source>
</reference>
<evidence type="ECO:0000256" key="1">
    <source>
        <dbReference type="ARBA" id="ARBA00004123"/>
    </source>
</evidence>
<dbReference type="PROSITE" id="PS50960">
    <property type="entry name" value="HTH_PSQ"/>
    <property type="match status" value="1"/>
</dbReference>
<name>A0ABD2NZB9_9CUCU</name>
<proteinExistence type="predicted"/>
<dbReference type="InterPro" id="IPR000210">
    <property type="entry name" value="BTB/POZ_dom"/>
</dbReference>
<feature type="compositionally biased region" description="Polar residues" evidence="4">
    <location>
        <begin position="128"/>
        <end position="151"/>
    </location>
</feature>
<sequence length="411" mass="45575">MVDFMYYGEVNVSQEQLPHILKTAEMLKIKGLAEIPMDQSMTRQDTSLSDRAELLATGDTSWNNETAPSQCLSPSPCPSSPSCRRKRLRKSSTGSGSGSLEKSTDDSHHLSESTPTGFNVETVIKSDPNFSTENSSGQKKQNSTDSDLQRGSSHDITDSNSKHHVSLQIPQQEYTQQSLSEPALEVQRSSTSTSHQSDNGLNWTNLVDQTAYGTSVHFSFPQNVAASGENIALSHCMLNMAKNQNPSPSEDLQNTDAPQQQKKKRSVNPQSEENFIKALDAVRFGGIGFCKAARMYGVNNRTLWLEYKKRGYPNFRLSIKNRKSDANEVQIIEEGNVAKIEDTASDKVPREHQDQFVELPGTAALSSNSVSFFDKQIDFGQMIHRMNSAAILGQQQQNVSSYQTVNFDHIN</sequence>
<feature type="region of interest" description="Disordered" evidence="4">
    <location>
        <begin position="241"/>
        <end position="271"/>
    </location>
</feature>
<dbReference type="Gene3D" id="1.10.10.60">
    <property type="entry name" value="Homeodomain-like"/>
    <property type="match status" value="1"/>
</dbReference>
<evidence type="ECO:0000259" key="5">
    <source>
        <dbReference type="PROSITE" id="PS50960"/>
    </source>
</evidence>
<feature type="compositionally biased region" description="Basic and acidic residues" evidence="4">
    <location>
        <begin position="152"/>
        <end position="161"/>
    </location>
</feature>
<feature type="compositionally biased region" description="Polar residues" evidence="4">
    <location>
        <begin position="241"/>
        <end position="260"/>
    </location>
</feature>
<dbReference type="PANTHER" id="PTHR23110:SF81">
    <property type="entry name" value="BTB-PROTEIN-VII, ISOFORM F-RELATED"/>
    <property type="match status" value="1"/>
</dbReference>
<evidence type="ECO:0000313" key="7">
    <source>
        <dbReference type="Proteomes" id="UP001516400"/>
    </source>
</evidence>
<accession>A0ABD2NZB9</accession>
<evidence type="ECO:0000256" key="3">
    <source>
        <dbReference type="PROSITE-ProRule" id="PRU00320"/>
    </source>
</evidence>
<feature type="compositionally biased region" description="Polar residues" evidence="4">
    <location>
        <begin position="60"/>
        <end position="71"/>
    </location>
</feature>
<dbReference type="GO" id="GO:0005634">
    <property type="term" value="C:nucleus"/>
    <property type="evidence" value="ECO:0007669"/>
    <property type="project" value="UniProtKB-SubCell"/>
</dbReference>
<keyword evidence="3" id="KW-0238">DNA-binding</keyword>
<dbReference type="EMBL" id="JABFTP020000165">
    <property type="protein sequence ID" value="KAL3283824.1"/>
    <property type="molecule type" value="Genomic_DNA"/>
</dbReference>
<organism evidence="6 7">
    <name type="scientific">Cryptolaemus montrouzieri</name>
    <dbReference type="NCBI Taxonomy" id="559131"/>
    <lineage>
        <taxon>Eukaryota</taxon>
        <taxon>Metazoa</taxon>
        <taxon>Ecdysozoa</taxon>
        <taxon>Arthropoda</taxon>
        <taxon>Hexapoda</taxon>
        <taxon>Insecta</taxon>
        <taxon>Pterygota</taxon>
        <taxon>Neoptera</taxon>
        <taxon>Endopterygota</taxon>
        <taxon>Coleoptera</taxon>
        <taxon>Polyphaga</taxon>
        <taxon>Cucujiformia</taxon>
        <taxon>Coccinelloidea</taxon>
        <taxon>Coccinellidae</taxon>
        <taxon>Scymninae</taxon>
        <taxon>Scymnini</taxon>
        <taxon>Cryptolaemus</taxon>
    </lineage>
</organism>
<comment type="caution">
    <text evidence="6">The sequence shown here is derived from an EMBL/GenBank/DDBJ whole genome shotgun (WGS) entry which is preliminary data.</text>
</comment>
<feature type="DNA-binding region" description="H-T-H motif" evidence="3">
    <location>
        <begin position="289"/>
        <end position="309"/>
    </location>
</feature>
<comment type="subcellular location">
    <subcellularLocation>
        <location evidence="1 3">Nucleus</location>
    </subcellularLocation>
</comment>
<evidence type="ECO:0000256" key="4">
    <source>
        <dbReference type="SAM" id="MobiDB-lite"/>
    </source>
</evidence>
<feature type="compositionally biased region" description="Polar residues" evidence="4">
    <location>
        <begin position="168"/>
        <end position="180"/>
    </location>
</feature>
<keyword evidence="7" id="KW-1185">Reference proteome</keyword>
<dbReference type="Pfam" id="PF00651">
    <property type="entry name" value="BTB"/>
    <property type="match status" value="1"/>
</dbReference>
<feature type="compositionally biased region" description="Basic and acidic residues" evidence="4">
    <location>
        <begin position="102"/>
        <end position="111"/>
    </location>
</feature>
<feature type="compositionally biased region" description="Polar residues" evidence="4">
    <location>
        <begin position="187"/>
        <end position="201"/>
    </location>
</feature>
<dbReference type="InterPro" id="IPR009057">
    <property type="entry name" value="Homeodomain-like_sf"/>
</dbReference>
<dbReference type="SUPFAM" id="SSF46689">
    <property type="entry name" value="Homeodomain-like"/>
    <property type="match status" value="1"/>
</dbReference>
<protein>
    <recommendedName>
        <fullName evidence="5">HTH psq-type domain-containing protein</fullName>
    </recommendedName>
</protein>
<dbReference type="Gene3D" id="3.30.710.10">
    <property type="entry name" value="Potassium Channel Kv1.1, Chain A"/>
    <property type="match status" value="1"/>
</dbReference>
<dbReference type="InterPro" id="IPR011333">
    <property type="entry name" value="SKP1/BTB/POZ_sf"/>
</dbReference>
<feature type="region of interest" description="Disordered" evidence="4">
    <location>
        <begin position="60"/>
        <end position="201"/>
    </location>
</feature>
<gene>
    <name evidence="6" type="ORF">HHI36_017995</name>
</gene>
<dbReference type="Proteomes" id="UP001516400">
    <property type="component" value="Unassembled WGS sequence"/>
</dbReference>
<dbReference type="AlphaFoldDB" id="A0ABD2NZB9"/>